<dbReference type="FunFam" id="1.20.140.150:FF:000026">
    <property type="entry name" value="Epithelial membrane protein 1"/>
    <property type="match status" value="1"/>
</dbReference>
<sequence length="157" mass="17887">MLLLLTSIFLLHLTAIILLIISTAHNVWWSSKGYCMDIWKQCFYTNNSCVDVHYQGKEEYLQTVQAGMVLAVIFACCGLFIFICQLFTLKKGNRFIFTGLFQLLSCLCVITAASVYTVHFHSDDKNGGYGSSYILAWICFPLTLLSSIIYVILRKRE</sequence>
<comment type="caution">
    <text evidence="8">Lacks conserved residue(s) required for the propagation of feature annotation.</text>
</comment>
<dbReference type="STRING" id="137246.A0A401T391"/>
<evidence type="ECO:0000256" key="2">
    <source>
        <dbReference type="ARBA" id="ARBA00006864"/>
    </source>
</evidence>
<accession>A0A401T391</accession>
<dbReference type="PROSITE" id="PS01222">
    <property type="entry name" value="PMP22_2"/>
    <property type="match status" value="1"/>
</dbReference>
<evidence type="ECO:0000256" key="1">
    <source>
        <dbReference type="ARBA" id="ARBA00004141"/>
    </source>
</evidence>
<evidence type="ECO:0000313" key="10">
    <source>
        <dbReference type="Proteomes" id="UP000287033"/>
    </source>
</evidence>
<feature type="transmembrane region" description="Helical" evidence="8">
    <location>
        <begin position="66"/>
        <end position="88"/>
    </location>
</feature>
<evidence type="ECO:0000256" key="4">
    <source>
        <dbReference type="ARBA" id="ARBA00022692"/>
    </source>
</evidence>
<dbReference type="Gene3D" id="1.20.140.150">
    <property type="match status" value="1"/>
</dbReference>
<keyword evidence="6 8" id="KW-0472">Membrane</keyword>
<protein>
    <recommendedName>
        <fullName evidence="3">Epithelial membrane protein 1</fullName>
    </recommendedName>
</protein>
<reference evidence="9 10" key="1">
    <citation type="journal article" date="2018" name="Nat. Ecol. Evol.">
        <title>Shark genomes provide insights into elasmobranch evolution and the origin of vertebrates.</title>
        <authorList>
            <person name="Hara Y"/>
            <person name="Yamaguchi K"/>
            <person name="Onimaru K"/>
            <person name="Kadota M"/>
            <person name="Koyanagi M"/>
            <person name="Keeley SD"/>
            <person name="Tatsumi K"/>
            <person name="Tanaka K"/>
            <person name="Motone F"/>
            <person name="Kageyama Y"/>
            <person name="Nozu R"/>
            <person name="Adachi N"/>
            <person name="Nishimura O"/>
            <person name="Nakagawa R"/>
            <person name="Tanegashima C"/>
            <person name="Kiyatake I"/>
            <person name="Matsumoto R"/>
            <person name="Murakumo K"/>
            <person name="Nishida K"/>
            <person name="Terakita A"/>
            <person name="Kuratani S"/>
            <person name="Sato K"/>
            <person name="Hyodo S Kuraku.S."/>
        </authorList>
    </citation>
    <scope>NUCLEOTIDE SEQUENCE [LARGE SCALE GENOMIC DNA]</scope>
</reference>
<dbReference type="OrthoDB" id="9939098at2759"/>
<evidence type="ECO:0000256" key="6">
    <source>
        <dbReference type="ARBA" id="ARBA00023136"/>
    </source>
</evidence>
<keyword evidence="5 8" id="KW-1133">Transmembrane helix</keyword>
<dbReference type="GO" id="GO:0005886">
    <property type="term" value="C:plasma membrane"/>
    <property type="evidence" value="ECO:0007669"/>
    <property type="project" value="TreeGrafter"/>
</dbReference>
<evidence type="ECO:0000313" key="9">
    <source>
        <dbReference type="EMBL" id="GCC37112.1"/>
    </source>
</evidence>
<keyword evidence="4 8" id="KW-0812">Transmembrane</keyword>
<dbReference type="InterPro" id="IPR004032">
    <property type="entry name" value="PMP22_EMP_MP20"/>
</dbReference>
<evidence type="ECO:0000256" key="5">
    <source>
        <dbReference type="ARBA" id="ARBA00022989"/>
    </source>
</evidence>
<evidence type="ECO:0000256" key="3">
    <source>
        <dbReference type="ARBA" id="ARBA00013553"/>
    </source>
</evidence>
<name>A0A401T391_CHIPU</name>
<dbReference type="InterPro" id="IPR050579">
    <property type="entry name" value="PMP-22/EMP/MP20-like"/>
</dbReference>
<keyword evidence="7" id="KW-0325">Glycoprotein</keyword>
<proteinExistence type="inferred from homology"/>
<dbReference type="PANTHER" id="PTHR10671">
    <property type="entry name" value="EPITHELIAL MEMBRANE PROTEIN-RELATED"/>
    <property type="match status" value="1"/>
</dbReference>
<dbReference type="PANTHER" id="PTHR10671:SF85">
    <property type="entry name" value="EPITHELIAL MEMBRANE PROTEIN 1"/>
    <property type="match status" value="1"/>
</dbReference>
<dbReference type="InterPro" id="IPR004031">
    <property type="entry name" value="PMP22/EMP/MP20/Claudin"/>
</dbReference>
<organism evidence="9 10">
    <name type="scientific">Chiloscyllium punctatum</name>
    <name type="common">Brownbanded bambooshark</name>
    <name type="synonym">Hemiscyllium punctatum</name>
    <dbReference type="NCBI Taxonomy" id="137246"/>
    <lineage>
        <taxon>Eukaryota</taxon>
        <taxon>Metazoa</taxon>
        <taxon>Chordata</taxon>
        <taxon>Craniata</taxon>
        <taxon>Vertebrata</taxon>
        <taxon>Chondrichthyes</taxon>
        <taxon>Elasmobranchii</taxon>
        <taxon>Galeomorphii</taxon>
        <taxon>Galeoidea</taxon>
        <taxon>Orectolobiformes</taxon>
        <taxon>Hemiscylliidae</taxon>
        <taxon>Chiloscyllium</taxon>
    </lineage>
</organism>
<comment type="similarity">
    <text evidence="2 8">Belongs to the PMP-22/EMP/MP20 family.</text>
</comment>
<dbReference type="OMA" id="FVNNSWH"/>
<comment type="caution">
    <text evidence="9">The sequence shown here is derived from an EMBL/GenBank/DDBJ whole genome shotgun (WGS) entry which is preliminary data.</text>
</comment>
<feature type="transmembrane region" description="Helical" evidence="8">
    <location>
        <begin position="95"/>
        <end position="118"/>
    </location>
</feature>
<dbReference type="AlphaFoldDB" id="A0A401T391"/>
<comment type="subcellular location">
    <subcellularLocation>
        <location evidence="1 8">Membrane</location>
        <topology evidence="1 8">Multi-pass membrane protein</topology>
    </subcellularLocation>
</comment>
<dbReference type="Pfam" id="PF00822">
    <property type="entry name" value="PMP22_Claudin"/>
    <property type="match status" value="1"/>
</dbReference>
<gene>
    <name evidence="9" type="ORF">chiPu_0015613</name>
</gene>
<evidence type="ECO:0000256" key="8">
    <source>
        <dbReference type="RuleBase" id="RU363088"/>
    </source>
</evidence>
<dbReference type="EMBL" id="BEZZ01000943">
    <property type="protein sequence ID" value="GCC37112.1"/>
    <property type="molecule type" value="Genomic_DNA"/>
</dbReference>
<dbReference type="PRINTS" id="PR01453">
    <property type="entry name" value="EPMEMFAMILY"/>
</dbReference>
<keyword evidence="10" id="KW-1185">Reference proteome</keyword>
<evidence type="ECO:0000256" key="7">
    <source>
        <dbReference type="ARBA" id="ARBA00023180"/>
    </source>
</evidence>
<dbReference type="PROSITE" id="PS01221">
    <property type="entry name" value="PMP22_1"/>
    <property type="match status" value="1"/>
</dbReference>
<dbReference type="Proteomes" id="UP000287033">
    <property type="component" value="Unassembled WGS sequence"/>
</dbReference>
<feature type="transmembrane region" description="Helical" evidence="8">
    <location>
        <begin position="130"/>
        <end position="153"/>
    </location>
</feature>